<protein>
    <submittedName>
        <fullName evidence="6">Sugar ABC transporter substrate-binding protein</fullName>
    </submittedName>
</protein>
<evidence type="ECO:0000259" key="5">
    <source>
        <dbReference type="Pfam" id="PF13407"/>
    </source>
</evidence>
<dbReference type="GO" id="GO:0030246">
    <property type="term" value="F:carbohydrate binding"/>
    <property type="evidence" value="ECO:0007669"/>
    <property type="project" value="UniProtKB-ARBA"/>
</dbReference>
<dbReference type="PANTHER" id="PTHR46847:SF1">
    <property type="entry name" value="D-ALLOSE-BINDING PERIPLASMIC PROTEIN-RELATED"/>
    <property type="match status" value="1"/>
</dbReference>
<dbReference type="EMBL" id="JRUQ01000014">
    <property type="protein sequence ID" value="KGT95520.1"/>
    <property type="molecule type" value="Genomic_DNA"/>
</dbReference>
<gene>
    <name evidence="6" type="ORF">NG99_03175</name>
</gene>
<dbReference type="GO" id="GO:0030313">
    <property type="term" value="C:cell envelope"/>
    <property type="evidence" value="ECO:0007669"/>
    <property type="project" value="UniProtKB-SubCell"/>
</dbReference>
<evidence type="ECO:0000256" key="3">
    <source>
        <dbReference type="ARBA" id="ARBA00022729"/>
    </source>
</evidence>
<dbReference type="eggNOG" id="COG1879">
    <property type="taxonomic scope" value="Bacteria"/>
</dbReference>
<proteinExistence type="inferred from homology"/>
<dbReference type="GO" id="GO:0055085">
    <property type="term" value="P:transmembrane transport"/>
    <property type="evidence" value="ECO:0007669"/>
    <property type="project" value="UniProtKB-ARBA"/>
</dbReference>
<accession>A0A0A3Z9J0</accession>
<comment type="caution">
    <text evidence="6">The sequence shown here is derived from an EMBL/GenBank/DDBJ whole genome shotgun (WGS) entry which is preliminary data.</text>
</comment>
<name>A0A0A3Z9J0_9GAMM</name>
<dbReference type="STRING" id="371042.NG99_03175"/>
<comment type="subcellular location">
    <subcellularLocation>
        <location evidence="1">Cell envelope</location>
    </subcellularLocation>
</comment>
<dbReference type="PANTHER" id="PTHR46847">
    <property type="entry name" value="D-ALLOSE-BINDING PERIPLASMIC PROTEIN-RELATED"/>
    <property type="match status" value="1"/>
</dbReference>
<evidence type="ECO:0000256" key="1">
    <source>
        <dbReference type="ARBA" id="ARBA00004196"/>
    </source>
</evidence>
<dbReference type="InterPro" id="IPR028082">
    <property type="entry name" value="Peripla_BP_I"/>
</dbReference>
<feature type="chain" id="PRO_5002018208" evidence="4">
    <location>
        <begin position="36"/>
        <end position="362"/>
    </location>
</feature>
<dbReference type="AlphaFoldDB" id="A0A0A3Z9J0"/>
<evidence type="ECO:0000256" key="4">
    <source>
        <dbReference type="SAM" id="SignalP"/>
    </source>
</evidence>
<dbReference type="Gene3D" id="3.40.50.2300">
    <property type="match status" value="2"/>
</dbReference>
<dbReference type="InterPro" id="IPR025997">
    <property type="entry name" value="SBP_2_dom"/>
</dbReference>
<feature type="signal peptide" evidence="4">
    <location>
        <begin position="1"/>
        <end position="35"/>
    </location>
</feature>
<dbReference type="SUPFAM" id="SSF53822">
    <property type="entry name" value="Periplasmic binding protein-like I"/>
    <property type="match status" value="1"/>
</dbReference>
<evidence type="ECO:0000313" key="7">
    <source>
        <dbReference type="Proteomes" id="UP000030351"/>
    </source>
</evidence>
<feature type="domain" description="Periplasmic binding protein" evidence="5">
    <location>
        <begin position="56"/>
        <end position="311"/>
    </location>
</feature>
<organism evidence="6 7">
    <name type="scientific">Erwinia typographi</name>
    <dbReference type="NCBI Taxonomy" id="371042"/>
    <lineage>
        <taxon>Bacteria</taxon>
        <taxon>Pseudomonadati</taxon>
        <taxon>Pseudomonadota</taxon>
        <taxon>Gammaproteobacteria</taxon>
        <taxon>Enterobacterales</taxon>
        <taxon>Erwiniaceae</taxon>
        <taxon>Erwinia</taxon>
    </lineage>
</organism>
<sequence length="362" mass="38937">MDWLFTSKKKPASLRVTCLMASLVFSAFISGQVKAEDDPLVGLIPEIKAEKPFKLAVTVVHLNDDFYKGIIYGITDEAKRTGVNVVQVSVAGAYGNVREQFAQLEAFKSIGANVAVLAPAAYNGFDPIIKSLKASGMKVASVGIPVSSKNIDFGVLQDDIFIGKLMADAVCKATAEPKTVAMIPGPAGAEWVRLRYEGFRAEAKKCSKPVTVIDSAFGGGIDLQEGLAKASDLMLRNPNINFIYTPQITLGMGAVQAIRQQHRDAAVVSSAMVKRAVPMVEEGKMLAVVSEPGIIMGRLIVQYAIRAMDNKPLPNLAPAGTDGLSYPHFNVPNKVLDKSNVDTHPFETYEIAPADWKVPAMQ</sequence>
<reference evidence="6 7" key="1">
    <citation type="submission" date="2014-10" db="EMBL/GenBank/DDBJ databases">
        <title>Genome sequence of Erwinia typographi M043b.</title>
        <authorList>
            <person name="Chan K.-G."/>
            <person name="Tan W.-S."/>
        </authorList>
    </citation>
    <scope>NUCLEOTIDE SEQUENCE [LARGE SCALE GENOMIC DNA]</scope>
    <source>
        <strain evidence="6 7">M043b</strain>
    </source>
</reference>
<evidence type="ECO:0000313" key="6">
    <source>
        <dbReference type="EMBL" id="KGT95520.1"/>
    </source>
</evidence>
<keyword evidence="3 4" id="KW-0732">Signal</keyword>
<dbReference type="OrthoDB" id="9773673at2"/>
<dbReference type="RefSeq" id="WP_034888344.1">
    <property type="nucleotide sequence ID" value="NZ_JRUQ01000014.1"/>
</dbReference>
<evidence type="ECO:0000256" key="2">
    <source>
        <dbReference type="ARBA" id="ARBA00007639"/>
    </source>
</evidence>
<keyword evidence="7" id="KW-1185">Reference proteome</keyword>
<comment type="similarity">
    <text evidence="2">Belongs to the bacterial solute-binding protein 2 family.</text>
</comment>
<dbReference type="Proteomes" id="UP000030351">
    <property type="component" value="Unassembled WGS sequence"/>
</dbReference>
<dbReference type="Pfam" id="PF13407">
    <property type="entry name" value="Peripla_BP_4"/>
    <property type="match status" value="1"/>
</dbReference>